<protein>
    <recommendedName>
        <fullName evidence="3">DUF4238 domain-containing protein</fullName>
    </recommendedName>
</protein>
<dbReference type="Proteomes" id="UP001166947">
    <property type="component" value="Unassembled WGS sequence"/>
</dbReference>
<organism evidence="1 2">
    <name type="scientific">Neisseria montereyensis</name>
    <dbReference type="NCBI Taxonomy" id="2973938"/>
    <lineage>
        <taxon>Bacteria</taxon>
        <taxon>Pseudomonadati</taxon>
        <taxon>Pseudomonadota</taxon>
        <taxon>Betaproteobacteria</taxon>
        <taxon>Neisseriales</taxon>
        <taxon>Neisseriaceae</taxon>
        <taxon>Neisseria</taxon>
    </lineage>
</organism>
<evidence type="ECO:0000313" key="1">
    <source>
        <dbReference type="EMBL" id="MCS4533746.1"/>
    </source>
</evidence>
<proteinExistence type="predicted"/>
<dbReference type="EMBL" id="JANUXW010000003">
    <property type="protein sequence ID" value="MCS4533746.1"/>
    <property type="molecule type" value="Genomic_DNA"/>
</dbReference>
<keyword evidence="2" id="KW-1185">Reference proteome</keyword>
<dbReference type="RefSeq" id="WP_259291546.1">
    <property type="nucleotide sequence ID" value="NZ_JANUXW010000003.1"/>
</dbReference>
<sequence>MKQAFILSDCEPPVCEEKPYALLTANVTKGHHFIAQTEQRQHAFNTHVNPQNQNVYRFGLEMFRKPYHGQANSVNIENNLEVNNLYTLSFVEGNGGNQYNLENWFSRYESGYEDACNMLKTIRSGKQKVPQALWRILQLKMLGIFRNPYNHNSLFANHLHKAIWRQLPHISTEFVTLIAARPHERVARILQNFAFSPDGYTRWLANLYGMLSDGVMQPSVFERLFAAVFADPDSVKIELFRYSEESDCCFFADTGFCVQSSKELSSVGISISADMFAIVHIQNRYWSAIKNHFAEHVSKRAEMDVTVFDNNQQQRITYNRLCVREAREAVFGKSNRREDYF</sequence>
<reference evidence="1" key="2">
    <citation type="journal article" date="2023" name="Curr. Microbiol.">
        <title>Neisseria montereyensis sp. nov., Isolated from Oropharynx of California Sea Lion (Zalophus californianus): Genomic, Phylogenetic, and Phenotypic Study.</title>
        <authorList>
            <person name="Volokhov D.V."/>
            <person name="Zagorodnyaya T.A."/>
            <person name="Furtak V.A."/>
            <person name="Nattanmai G."/>
            <person name="Randall L."/>
            <person name="Jose S."/>
            <person name="Gao Y."/>
            <person name="Gulland F.M."/>
            <person name="Eisenberg T."/>
            <person name="Delmonte P."/>
            <person name="Blom J."/>
            <person name="Mitchell K.K."/>
        </authorList>
    </citation>
    <scope>NUCLEOTIDE SEQUENCE</scope>
    <source>
        <strain evidence="1">CSL10203-ORH2</strain>
    </source>
</reference>
<evidence type="ECO:0008006" key="3">
    <source>
        <dbReference type="Google" id="ProtNLM"/>
    </source>
</evidence>
<gene>
    <name evidence="1" type="ORF">NXS09_05445</name>
</gene>
<accession>A0ABT2FCS8</accession>
<evidence type="ECO:0000313" key="2">
    <source>
        <dbReference type="Proteomes" id="UP001166947"/>
    </source>
</evidence>
<name>A0ABT2FCS8_9NEIS</name>
<reference evidence="1" key="1">
    <citation type="submission" date="2022-08" db="EMBL/GenBank/DDBJ databases">
        <authorList>
            <person name="Volokhov D.V."/>
            <person name="Furtak V.A."/>
            <person name="Zagorodnyaya T.A."/>
        </authorList>
    </citation>
    <scope>NUCLEOTIDE SEQUENCE</scope>
    <source>
        <strain evidence="1">CSL10203-ORH2</strain>
    </source>
</reference>
<comment type="caution">
    <text evidence="1">The sequence shown here is derived from an EMBL/GenBank/DDBJ whole genome shotgun (WGS) entry which is preliminary data.</text>
</comment>